<gene>
    <name evidence="2" type="ORF">EJD97_022996</name>
</gene>
<evidence type="ECO:0000256" key="1">
    <source>
        <dbReference type="SAM" id="SignalP"/>
    </source>
</evidence>
<feature type="signal peptide" evidence="1">
    <location>
        <begin position="1"/>
        <end position="23"/>
    </location>
</feature>
<accession>A0A6N2AT51</accession>
<name>A0A6N2AT51_SOLCI</name>
<dbReference type="AlphaFoldDB" id="A0A6N2AT51"/>
<comment type="caution">
    <text evidence="2">The sequence shown here is derived from an EMBL/GenBank/DDBJ whole genome shotgun (WGS) entry which is preliminary data.</text>
</comment>
<evidence type="ECO:0000313" key="2">
    <source>
        <dbReference type="EMBL" id="TMW85525.1"/>
    </source>
</evidence>
<feature type="chain" id="PRO_5026849696" description="Transmembrane protein" evidence="1">
    <location>
        <begin position="24"/>
        <end position="109"/>
    </location>
</feature>
<keyword evidence="1" id="KW-0732">Signal</keyword>
<organism evidence="2">
    <name type="scientific">Solanum chilense</name>
    <name type="common">Tomato</name>
    <name type="synonym">Lycopersicon chilense</name>
    <dbReference type="NCBI Taxonomy" id="4083"/>
    <lineage>
        <taxon>Eukaryota</taxon>
        <taxon>Viridiplantae</taxon>
        <taxon>Streptophyta</taxon>
        <taxon>Embryophyta</taxon>
        <taxon>Tracheophyta</taxon>
        <taxon>Spermatophyta</taxon>
        <taxon>Magnoliopsida</taxon>
        <taxon>eudicotyledons</taxon>
        <taxon>Gunneridae</taxon>
        <taxon>Pentapetalae</taxon>
        <taxon>asterids</taxon>
        <taxon>lamiids</taxon>
        <taxon>Solanales</taxon>
        <taxon>Solanaceae</taxon>
        <taxon>Solanoideae</taxon>
        <taxon>Solaneae</taxon>
        <taxon>Solanum</taxon>
        <taxon>Solanum subgen. Lycopersicon</taxon>
    </lineage>
</organism>
<evidence type="ECO:0008006" key="3">
    <source>
        <dbReference type="Google" id="ProtNLM"/>
    </source>
</evidence>
<proteinExistence type="predicted"/>
<protein>
    <recommendedName>
        <fullName evidence="3">Transmembrane protein</fullName>
    </recommendedName>
</protein>
<dbReference type="EMBL" id="RXGB01007369">
    <property type="protein sequence ID" value="TMW85525.1"/>
    <property type="molecule type" value="Genomic_DNA"/>
</dbReference>
<reference evidence="2" key="1">
    <citation type="submission" date="2019-05" db="EMBL/GenBank/DDBJ databases">
        <title>The de novo reference genome and transcriptome assemblies of the wild tomato species Solanum chilense.</title>
        <authorList>
            <person name="Stam R."/>
            <person name="Nosenko T."/>
            <person name="Hoerger A.C."/>
            <person name="Stephan W."/>
            <person name="Seidel M.A."/>
            <person name="Kuhn J.M.M."/>
            <person name="Haberer G."/>
            <person name="Tellier A."/>
        </authorList>
    </citation>
    <scope>NUCLEOTIDE SEQUENCE</scope>
    <source>
        <tissue evidence="2">Mature leaves</tissue>
    </source>
</reference>
<sequence>MAKSSRFFNIVFFVLLSIGICSAARTLIGLDVGMGVQEDMAVVVAVEVEPVVVEQLLVEHMVQVKEVEVVVDTVLVEHKAVEVGVDPDMVAVMAMPLEILFSSQFANTI</sequence>